<name>A0A1I0SMX8_9SPHI</name>
<evidence type="ECO:0000313" key="1">
    <source>
        <dbReference type="EMBL" id="SFA40884.1"/>
    </source>
</evidence>
<dbReference type="Proteomes" id="UP000198836">
    <property type="component" value="Unassembled WGS sequence"/>
</dbReference>
<dbReference type="PROSITE" id="PS51257">
    <property type="entry name" value="PROKAR_LIPOPROTEIN"/>
    <property type="match status" value="1"/>
</dbReference>
<dbReference type="OrthoDB" id="7340239at2"/>
<dbReference type="STRING" id="332999.SAMN04488511_102191"/>
<organism evidence="1 2">
    <name type="scientific">Pedobacter suwonensis</name>
    <dbReference type="NCBI Taxonomy" id="332999"/>
    <lineage>
        <taxon>Bacteria</taxon>
        <taxon>Pseudomonadati</taxon>
        <taxon>Bacteroidota</taxon>
        <taxon>Sphingobacteriia</taxon>
        <taxon>Sphingobacteriales</taxon>
        <taxon>Sphingobacteriaceae</taxon>
        <taxon>Pedobacter</taxon>
    </lineage>
</organism>
<reference evidence="2" key="1">
    <citation type="submission" date="2016-10" db="EMBL/GenBank/DDBJ databases">
        <authorList>
            <person name="Varghese N."/>
            <person name="Submissions S."/>
        </authorList>
    </citation>
    <scope>NUCLEOTIDE SEQUENCE [LARGE SCALE GENOMIC DNA]</scope>
    <source>
        <strain evidence="2">DSM 18130</strain>
    </source>
</reference>
<sequence length="179" mass="20605">MKGIITALIIVTFLGCRNTPTTEIVNTTTDTLKTKKDGIAVVKQDRIPAKKTEKKDTIRNDKETQMNEAFFQKAMINLSDSSLNVYENIRADYRIFGYEKPDTSSRKMILFSVFTSDVKNNPYRCKFGAYYSSGAMHNTKIKYIKKTGAFVEVHLIKESDIKPTSVYMLKDWVEFEKRN</sequence>
<gene>
    <name evidence="1" type="ORF">SAMN04488511_102191</name>
</gene>
<protein>
    <submittedName>
        <fullName evidence="1">Uncharacterized protein</fullName>
    </submittedName>
</protein>
<proteinExistence type="predicted"/>
<dbReference type="RefSeq" id="WP_134203410.1">
    <property type="nucleotide sequence ID" value="NZ_FOJM01000002.1"/>
</dbReference>
<accession>A0A1I0SMX8</accession>
<dbReference type="AlphaFoldDB" id="A0A1I0SMX8"/>
<evidence type="ECO:0000313" key="2">
    <source>
        <dbReference type="Proteomes" id="UP000198836"/>
    </source>
</evidence>
<keyword evidence="2" id="KW-1185">Reference proteome</keyword>
<dbReference type="EMBL" id="FOJM01000002">
    <property type="protein sequence ID" value="SFA40884.1"/>
    <property type="molecule type" value="Genomic_DNA"/>
</dbReference>